<protein>
    <submittedName>
        <fullName evidence="3">Uncharacterized protein</fullName>
    </submittedName>
</protein>
<dbReference type="AlphaFoldDB" id="A0A7T9DJB0"/>
<proteinExistence type="predicted"/>
<organism evidence="3">
    <name type="scientific">Candidatus Iainarchaeum sp</name>
    <dbReference type="NCBI Taxonomy" id="3101447"/>
    <lineage>
        <taxon>Archaea</taxon>
        <taxon>Candidatus Iainarchaeota</taxon>
        <taxon>Candidatus Iainarchaeia</taxon>
        <taxon>Candidatus Iainarchaeales</taxon>
        <taxon>Candidatus Iainarchaeaceae</taxon>
        <taxon>Candidatus Iainarchaeum</taxon>
    </lineage>
</organism>
<feature type="region of interest" description="Disordered" evidence="1">
    <location>
        <begin position="1"/>
        <end position="21"/>
    </location>
</feature>
<accession>A0A7T9DJB0</accession>
<dbReference type="EMBL" id="CP064981">
    <property type="protein sequence ID" value="QQR92384.1"/>
    <property type="molecule type" value="Genomic_DNA"/>
</dbReference>
<reference evidence="3" key="1">
    <citation type="submission" date="2020-11" db="EMBL/GenBank/DDBJ databases">
        <title>Connecting structure to function with the recovery of over 1000 high-quality activated sludge metagenome-assembled genomes encoding full-length rRNA genes using long-read sequencing.</title>
        <authorList>
            <person name="Singleton C.M."/>
            <person name="Petriglieri F."/>
            <person name="Kristensen J.M."/>
            <person name="Kirkegaard R.H."/>
            <person name="Michaelsen T.Y."/>
            <person name="Andersen M.H."/>
            <person name="Karst S.M."/>
            <person name="Dueholm M.S."/>
            <person name="Nielsen P.H."/>
            <person name="Albertsen M."/>
        </authorList>
    </citation>
    <scope>NUCLEOTIDE SEQUENCE</scope>
    <source>
        <strain evidence="3">Fred_18-Q3-R57-64_BAT3C.431</strain>
    </source>
</reference>
<evidence type="ECO:0000256" key="1">
    <source>
        <dbReference type="SAM" id="MobiDB-lite"/>
    </source>
</evidence>
<feature type="transmembrane region" description="Helical" evidence="2">
    <location>
        <begin position="497"/>
        <end position="519"/>
    </location>
</feature>
<name>A0A7T9DJB0_9ARCH</name>
<gene>
    <name evidence="3" type="ORF">IPJ89_04475</name>
</gene>
<keyword evidence="2" id="KW-1133">Transmembrane helix</keyword>
<keyword evidence="2" id="KW-0472">Membrane</keyword>
<evidence type="ECO:0000256" key="2">
    <source>
        <dbReference type="SAM" id="Phobius"/>
    </source>
</evidence>
<sequence length="560" mass="61052">MPIALPPKTRPGRMPTRVSKTTAGCDPMANLTIWNWMRFHPLRFSLILFGMALLLFSMNARAYGFASASLSGNEFWMQPGSDVRAHLDVDITSSELVPISFSINQVEGITIDGALHGIATTGKFSRQIRIDVSRDVPPGDYALQLTMHASLDGQTYHYPFPIIVHVSQKERVTYFTSSNSTLSPSIDRIQLSPRTISLQRGEVQYATVSFRNLGNPTDYAIEFNPQPIGIFASVVTPNHSFVDAGETVRSDIELRAFTTSPFETIPVSVYARNRVTQEKMFLGNIDVTVTKTTNALLSVPFQSIQLEKGASMQSFLTIQNTESSDLDVLLQSSSPSVELSATQLHIPANSSLSVPVTLNGSTSLGKQTETIYVFNSDYDNSVSFTITTVPAVIVLDEVETRTLEVVVENDSGAEWDNITMQLRNLPTGWKATIVPARASLLQGESLTAVLRVTAPKSESASLVVLVYDDGVLVKTIHVQSHSNPSDLSRITGFVSGIARPLIGVLVLIVAALIVFSADFRARMRKMMPKPKPFVKEVKATIGVSEKTPPSKSDTPSSPAA</sequence>
<evidence type="ECO:0000313" key="3">
    <source>
        <dbReference type="EMBL" id="QQR92384.1"/>
    </source>
</evidence>
<dbReference type="Proteomes" id="UP000596004">
    <property type="component" value="Chromosome"/>
</dbReference>
<keyword evidence="2" id="KW-0812">Transmembrane</keyword>